<dbReference type="AlphaFoldDB" id="A0A024FZ88"/>
<dbReference type="SUPFAM" id="SSF50729">
    <property type="entry name" value="PH domain-like"/>
    <property type="match status" value="1"/>
</dbReference>
<dbReference type="InParanoid" id="A0A024FZ88"/>
<comment type="caution">
    <text evidence="5">The sequence shown here is derived from an EMBL/GenBank/DDBJ whole genome shotgun (WGS) entry which is preliminary data.</text>
</comment>
<dbReference type="InterPro" id="IPR011993">
    <property type="entry name" value="PH-like_dom_sf"/>
</dbReference>
<feature type="region of interest" description="Disordered" evidence="2">
    <location>
        <begin position="103"/>
        <end position="122"/>
    </location>
</feature>
<evidence type="ECO:0000259" key="4">
    <source>
        <dbReference type="PROSITE" id="PS51335"/>
    </source>
</evidence>
<dbReference type="PANTHER" id="PTHR12771:SF56">
    <property type="entry name" value="CED-12"/>
    <property type="match status" value="1"/>
</dbReference>
<sequence>MDEISEAELLALDSFISEEQETDFEVDNRTRASLALQEDDSSYRNSEIDEHISLKPVTIPEDKYEEWPNPSKSFGHNMFHDNHHGSKYDSHAEETDTHSVSYLSEGYESPPTPTWEKKSETEQDSSILAEDKGHKIEFDHQLHEALSSGWPKTDMVYFDPCLGRGAFIDELAKSFIDGSSSKSLAWYRMASFGRTSDIHTKIREGWLLKRGPYVPTWHKRWFTLHRTPKGPKLSYARDSIEKSVTKTIELSSTSRCIVVENCKQTKEHEFKIVTYADSEVHEYVMSAPSAYEMNEWVYALQASMNVGTRTIFEGTTGFEELWNDLGVKAFVLRYGIRKLNRANHMRTRVLELNFAEKVITDLRRGEAISTISFNELKAVTVHSSKGRDQEYGLLLSIQGFSRPWPIFLDTIEARDDLFLLLCKITRREIGASDLKSRYPRLLLRKAVLERKHIDTRRVTSRTSIRGRLQVLLHEGSIALYPEHWDTNSPPWYVLRLIGLQISCREEKCLIVFGRFGFVCCSSTECRQWYDAARAAISLPKEVIRSELQIRMLIKNEFHSTVARLRRLLKANVKPEVNGPPKDFATVNMMIKTLWSELYPGESYLSNTDERWQEIGFQRGGPASDLRSSGLLGLHCFIYFVKSHNEVFRRVFERTRFGVSLGNMKNYPLAVACINVVSVLTETLGFGDGGSHTHESSINALKTFFQLIAAAIDSSREVKEESTLRPLSSFSNWEEIKADSSNHAFEEMFCVLFPVLDALFVEMGAGYMDFGHVIEAFRRRLDVIFGALPASMKQLRVLAREPCTDTMILPIFTR</sequence>
<feature type="domain" description="ELMO" evidence="4">
    <location>
        <begin position="585"/>
        <end position="784"/>
    </location>
</feature>
<evidence type="ECO:0000313" key="5">
    <source>
        <dbReference type="EMBL" id="CCI39633.1"/>
    </source>
</evidence>
<dbReference type="PROSITE" id="PS51335">
    <property type="entry name" value="ELMO"/>
    <property type="match status" value="1"/>
</dbReference>
<evidence type="ECO:0000259" key="3">
    <source>
        <dbReference type="PROSITE" id="PS50003"/>
    </source>
</evidence>
<feature type="region of interest" description="Disordered" evidence="2">
    <location>
        <begin position="19"/>
        <end position="49"/>
    </location>
</feature>
<dbReference type="Pfam" id="PF04727">
    <property type="entry name" value="ELMO_CED12"/>
    <property type="match status" value="1"/>
</dbReference>
<evidence type="ECO:0000256" key="2">
    <source>
        <dbReference type="SAM" id="MobiDB-lite"/>
    </source>
</evidence>
<gene>
    <name evidence="5" type="ORF">BN9_004160</name>
</gene>
<dbReference type="Proteomes" id="UP000053237">
    <property type="component" value="Unassembled WGS sequence"/>
</dbReference>
<feature type="region of interest" description="Disordered" evidence="2">
    <location>
        <begin position="76"/>
        <end position="98"/>
    </location>
</feature>
<dbReference type="SMART" id="SM00233">
    <property type="entry name" value="PH"/>
    <property type="match status" value="1"/>
</dbReference>
<evidence type="ECO:0000313" key="6">
    <source>
        <dbReference type="Proteomes" id="UP000053237"/>
    </source>
</evidence>
<evidence type="ECO:0008006" key="7">
    <source>
        <dbReference type="Google" id="ProtNLM"/>
    </source>
</evidence>
<organism evidence="5 6">
    <name type="scientific">Albugo candida</name>
    <dbReference type="NCBI Taxonomy" id="65357"/>
    <lineage>
        <taxon>Eukaryota</taxon>
        <taxon>Sar</taxon>
        <taxon>Stramenopiles</taxon>
        <taxon>Oomycota</taxon>
        <taxon>Peronosporomycetes</taxon>
        <taxon>Albuginales</taxon>
        <taxon>Albuginaceae</taxon>
        <taxon>Albugo</taxon>
    </lineage>
</organism>
<dbReference type="InterPro" id="IPR001849">
    <property type="entry name" value="PH_domain"/>
</dbReference>
<evidence type="ECO:0000256" key="1">
    <source>
        <dbReference type="ARBA" id="ARBA00024863"/>
    </source>
</evidence>
<keyword evidence="6" id="KW-1185">Reference proteome</keyword>
<proteinExistence type="predicted"/>
<dbReference type="PROSITE" id="PS50003">
    <property type="entry name" value="PH_DOMAIN"/>
    <property type="match status" value="1"/>
</dbReference>
<feature type="domain" description="PH" evidence="3">
    <location>
        <begin position="200"/>
        <end position="305"/>
    </location>
</feature>
<dbReference type="PANTHER" id="PTHR12771">
    <property type="entry name" value="ENGULFMENT AND CELL MOTILITY"/>
    <property type="match status" value="1"/>
</dbReference>
<accession>A0A024FZ88</accession>
<comment type="function">
    <text evidence="1">Involved in cytoskeletal rearrangements required for phagocytosis of apoptotic cells and cell motility. Acts in association with DOCK1 and CRK. Was initially proposed to be required in complex with DOCK1 to activate Rac Rho small GTPases. May enhance the guanine nucleotide exchange factor (GEF) activity of DOCK1.</text>
</comment>
<protein>
    <recommendedName>
        <fullName evidence="7">PH domain-containing protein</fullName>
    </recommendedName>
</protein>
<feature type="compositionally biased region" description="Basic and acidic residues" evidence="2">
    <location>
        <begin position="78"/>
        <end position="97"/>
    </location>
</feature>
<dbReference type="OrthoDB" id="67155at2759"/>
<reference evidence="5 6" key="1">
    <citation type="submission" date="2012-05" db="EMBL/GenBank/DDBJ databases">
        <title>Recombination and specialization in a pathogen metapopulation.</title>
        <authorList>
            <person name="Gardiner A."/>
            <person name="Kemen E."/>
            <person name="Schultz-Larsen T."/>
            <person name="MacLean D."/>
            <person name="Van Oosterhout C."/>
            <person name="Jones J.D.G."/>
        </authorList>
    </citation>
    <scope>NUCLEOTIDE SEQUENCE [LARGE SCALE GENOMIC DNA]</scope>
    <source>
        <strain evidence="5 6">Ac Nc2</strain>
    </source>
</reference>
<dbReference type="InterPro" id="IPR050868">
    <property type="entry name" value="ELMO_domain-containing"/>
</dbReference>
<dbReference type="InterPro" id="IPR006816">
    <property type="entry name" value="ELMO_dom"/>
</dbReference>
<dbReference type="Pfam" id="PF00169">
    <property type="entry name" value="PH"/>
    <property type="match status" value="1"/>
</dbReference>
<dbReference type="Gene3D" id="2.30.29.30">
    <property type="entry name" value="Pleckstrin-homology domain (PH domain)/Phosphotyrosine-binding domain (PTB)"/>
    <property type="match status" value="1"/>
</dbReference>
<dbReference type="CDD" id="cd00821">
    <property type="entry name" value="PH"/>
    <property type="match status" value="1"/>
</dbReference>
<name>A0A024FZ88_9STRA</name>
<dbReference type="EMBL" id="CAIX01000002">
    <property type="protein sequence ID" value="CCI39633.1"/>
    <property type="molecule type" value="Genomic_DNA"/>
</dbReference>